<evidence type="ECO:0000313" key="8">
    <source>
        <dbReference type="Proteomes" id="UP000266693"/>
    </source>
</evidence>
<comment type="catalytic activity">
    <reaction evidence="3 4">
        <text>an acyl phosphate + H2O = a carboxylate + phosphate + H(+)</text>
        <dbReference type="Rhea" id="RHEA:14965"/>
        <dbReference type="ChEBI" id="CHEBI:15377"/>
        <dbReference type="ChEBI" id="CHEBI:15378"/>
        <dbReference type="ChEBI" id="CHEBI:29067"/>
        <dbReference type="ChEBI" id="CHEBI:43474"/>
        <dbReference type="ChEBI" id="CHEBI:59918"/>
        <dbReference type="EC" id="3.6.1.7"/>
    </reaction>
</comment>
<dbReference type="InterPro" id="IPR017968">
    <property type="entry name" value="Acylphosphatase_CS"/>
</dbReference>
<evidence type="ECO:0000256" key="4">
    <source>
        <dbReference type="PROSITE-ProRule" id="PRU00520"/>
    </source>
</evidence>
<dbReference type="PRINTS" id="PR00112">
    <property type="entry name" value="ACYLPHPHTASE"/>
</dbReference>
<reference evidence="7 8" key="1">
    <citation type="submission" date="2018-08" db="EMBL/GenBank/DDBJ databases">
        <title>The multiple taxonomic identification of Sphingomonas gilva.</title>
        <authorList>
            <person name="Zhu D."/>
            <person name="Zheng S."/>
        </authorList>
    </citation>
    <scope>NUCLEOTIDE SEQUENCE [LARGE SCALE GENOMIC DNA]</scope>
    <source>
        <strain evidence="7 8">ZDH117</strain>
    </source>
</reference>
<evidence type="ECO:0000256" key="1">
    <source>
        <dbReference type="ARBA" id="ARBA00005614"/>
    </source>
</evidence>
<dbReference type="PROSITE" id="PS00151">
    <property type="entry name" value="ACYLPHOSPHATASE_2"/>
    <property type="match status" value="1"/>
</dbReference>
<dbReference type="Gene3D" id="3.30.70.100">
    <property type="match status" value="1"/>
</dbReference>
<organism evidence="7 8">
    <name type="scientific">Sphingomonas gilva</name>
    <dbReference type="NCBI Taxonomy" id="2305907"/>
    <lineage>
        <taxon>Bacteria</taxon>
        <taxon>Pseudomonadati</taxon>
        <taxon>Pseudomonadota</taxon>
        <taxon>Alphaproteobacteria</taxon>
        <taxon>Sphingomonadales</taxon>
        <taxon>Sphingomonadaceae</taxon>
        <taxon>Sphingomonas</taxon>
    </lineage>
</organism>
<accession>A0A396RQU6</accession>
<dbReference type="EMBL" id="QWLV01000001">
    <property type="protein sequence ID" value="RHW18749.1"/>
    <property type="molecule type" value="Genomic_DNA"/>
</dbReference>
<evidence type="ECO:0000259" key="6">
    <source>
        <dbReference type="PROSITE" id="PS51160"/>
    </source>
</evidence>
<gene>
    <name evidence="7" type="ORF">D1610_00880</name>
</gene>
<dbReference type="PANTHER" id="PTHR47268">
    <property type="entry name" value="ACYLPHOSPHATASE"/>
    <property type="match status" value="1"/>
</dbReference>
<dbReference type="InterPro" id="IPR001792">
    <property type="entry name" value="Acylphosphatase-like_dom"/>
</dbReference>
<dbReference type="RefSeq" id="WP_118862256.1">
    <property type="nucleotide sequence ID" value="NZ_QWLV01000001.1"/>
</dbReference>
<dbReference type="Pfam" id="PF00708">
    <property type="entry name" value="Acylphosphatase"/>
    <property type="match status" value="1"/>
</dbReference>
<dbReference type="NCBIfam" id="NF010996">
    <property type="entry name" value="PRK14421.1"/>
    <property type="match status" value="1"/>
</dbReference>
<dbReference type="InterPro" id="IPR020456">
    <property type="entry name" value="Acylphosphatase"/>
</dbReference>
<keyword evidence="8" id="KW-1185">Reference proteome</keyword>
<comment type="similarity">
    <text evidence="1 5">Belongs to the acylphosphatase family.</text>
</comment>
<dbReference type="InterPro" id="IPR036046">
    <property type="entry name" value="Acylphosphatase-like_dom_sf"/>
</dbReference>
<feature type="active site" evidence="4">
    <location>
        <position position="18"/>
    </location>
</feature>
<evidence type="ECO:0000256" key="3">
    <source>
        <dbReference type="ARBA" id="ARBA00047645"/>
    </source>
</evidence>
<feature type="active site" evidence="4">
    <location>
        <position position="36"/>
    </location>
</feature>
<feature type="domain" description="Acylphosphatase-like" evidence="6">
    <location>
        <begin position="3"/>
        <end position="89"/>
    </location>
</feature>
<keyword evidence="4" id="KW-0378">Hydrolase</keyword>
<dbReference type="PROSITE" id="PS51160">
    <property type="entry name" value="ACYLPHOSPHATASE_3"/>
    <property type="match status" value="1"/>
</dbReference>
<dbReference type="AlphaFoldDB" id="A0A396RQU6"/>
<dbReference type="EC" id="3.6.1.7" evidence="2 4"/>
<name>A0A396RQU6_9SPHN</name>
<evidence type="ECO:0000313" key="7">
    <source>
        <dbReference type="EMBL" id="RHW18749.1"/>
    </source>
</evidence>
<dbReference type="GO" id="GO:0003998">
    <property type="term" value="F:acylphosphatase activity"/>
    <property type="evidence" value="ECO:0007669"/>
    <property type="project" value="UniProtKB-EC"/>
</dbReference>
<comment type="caution">
    <text evidence="7">The sequence shown here is derived from an EMBL/GenBank/DDBJ whole genome shotgun (WGS) entry which is preliminary data.</text>
</comment>
<dbReference type="Proteomes" id="UP000266693">
    <property type="component" value="Unassembled WGS sequence"/>
</dbReference>
<dbReference type="PANTHER" id="PTHR47268:SF4">
    <property type="entry name" value="ACYLPHOSPHATASE"/>
    <property type="match status" value="1"/>
</dbReference>
<sequence>MIHRRLVITGRVQGVFYRGWMIEQARALGLHGWVRNRSDGSVEAVVQGSSEEVERIIALAHEGPSAARVEQVAVSEVEAEPLDGFAQRRTV</sequence>
<evidence type="ECO:0000256" key="5">
    <source>
        <dbReference type="RuleBase" id="RU004168"/>
    </source>
</evidence>
<protein>
    <recommendedName>
        <fullName evidence="2 4">acylphosphatase</fullName>
        <ecNumber evidence="2 4">3.6.1.7</ecNumber>
    </recommendedName>
</protein>
<dbReference type="OrthoDB" id="5295388at2"/>
<proteinExistence type="inferred from homology"/>
<evidence type="ECO:0000256" key="2">
    <source>
        <dbReference type="ARBA" id="ARBA00012150"/>
    </source>
</evidence>
<dbReference type="SUPFAM" id="SSF54975">
    <property type="entry name" value="Acylphosphatase/BLUF domain-like"/>
    <property type="match status" value="1"/>
</dbReference>